<dbReference type="AlphaFoldDB" id="A0A816PLU7"/>
<dbReference type="Proteomes" id="UP000663824">
    <property type="component" value="Unassembled WGS sequence"/>
</dbReference>
<dbReference type="EMBL" id="CAJOBJ010003672">
    <property type="protein sequence ID" value="CAF3973852.1"/>
    <property type="molecule type" value="Genomic_DNA"/>
</dbReference>
<dbReference type="EMBL" id="CAJOBG010004286">
    <property type="protein sequence ID" value="CAF4104060.1"/>
    <property type="molecule type" value="Genomic_DNA"/>
</dbReference>
<dbReference type="Proteomes" id="UP000663855">
    <property type="component" value="Unassembled WGS sequence"/>
</dbReference>
<dbReference type="GO" id="GO:0016020">
    <property type="term" value="C:membrane"/>
    <property type="evidence" value="ECO:0007669"/>
    <property type="project" value="TreeGrafter"/>
</dbReference>
<dbReference type="SMART" id="SM00239">
    <property type="entry name" value="C2"/>
    <property type="match status" value="1"/>
</dbReference>
<evidence type="ECO:0000313" key="4">
    <source>
        <dbReference type="EMBL" id="CAF1524009.1"/>
    </source>
</evidence>
<dbReference type="Proteomes" id="UP000676336">
    <property type="component" value="Unassembled WGS sequence"/>
</dbReference>
<keyword evidence="1" id="KW-0479">Metal-binding</keyword>
<name>A0A816PLU7_9BILA</name>
<dbReference type="EMBL" id="CAJNOV010013524">
    <property type="protein sequence ID" value="CAF1524009.1"/>
    <property type="molecule type" value="Genomic_DNA"/>
</dbReference>
<evidence type="ECO:0000313" key="10">
    <source>
        <dbReference type="EMBL" id="CAF3973852.1"/>
    </source>
</evidence>
<dbReference type="Gene3D" id="2.60.40.150">
    <property type="entry name" value="C2 domain"/>
    <property type="match status" value="1"/>
</dbReference>
<dbReference type="EMBL" id="CAJNRE010004369">
    <property type="protein sequence ID" value="CAF2034072.1"/>
    <property type="molecule type" value="Genomic_DNA"/>
</dbReference>
<dbReference type="EMBL" id="CAJNRF010008736">
    <property type="protein sequence ID" value="CAF2104375.1"/>
    <property type="molecule type" value="Genomic_DNA"/>
</dbReference>
<evidence type="ECO:0000256" key="1">
    <source>
        <dbReference type="ARBA" id="ARBA00022723"/>
    </source>
</evidence>
<dbReference type="PRINTS" id="PR00360">
    <property type="entry name" value="C2DOMAIN"/>
</dbReference>
<dbReference type="Proteomes" id="UP000663866">
    <property type="component" value="Unassembled WGS sequence"/>
</dbReference>
<dbReference type="InterPro" id="IPR000008">
    <property type="entry name" value="C2_dom"/>
</dbReference>
<dbReference type="PROSITE" id="PS50004">
    <property type="entry name" value="C2"/>
    <property type="match status" value="1"/>
</dbReference>
<dbReference type="EMBL" id="CAJNOW010020677">
    <property type="protein sequence ID" value="CAF1680822.1"/>
    <property type="molecule type" value="Genomic_DNA"/>
</dbReference>
<evidence type="ECO:0000313" key="6">
    <source>
        <dbReference type="EMBL" id="CAF2034072.1"/>
    </source>
</evidence>
<accession>A0A816PLU7</accession>
<dbReference type="Proteomes" id="UP000681720">
    <property type="component" value="Unassembled WGS sequence"/>
</dbReference>
<dbReference type="EMBL" id="CAJOBI010003418">
    <property type="protein sequence ID" value="CAF3967892.1"/>
    <property type="molecule type" value="Genomic_DNA"/>
</dbReference>
<evidence type="ECO:0000313" key="8">
    <source>
        <dbReference type="EMBL" id="CAF2104375.1"/>
    </source>
</evidence>
<keyword evidence="2" id="KW-0106">Calcium</keyword>
<evidence type="ECO:0000313" key="9">
    <source>
        <dbReference type="EMBL" id="CAF3967892.1"/>
    </source>
</evidence>
<reference evidence="7" key="1">
    <citation type="submission" date="2021-02" db="EMBL/GenBank/DDBJ databases">
        <authorList>
            <person name="Nowell W R."/>
        </authorList>
    </citation>
    <scope>NUCLEOTIDE SEQUENCE</scope>
</reference>
<evidence type="ECO:0000313" key="14">
    <source>
        <dbReference type="Proteomes" id="UP000663866"/>
    </source>
</evidence>
<feature type="domain" description="C2" evidence="3">
    <location>
        <begin position="1"/>
        <end position="101"/>
    </location>
</feature>
<dbReference type="OrthoDB" id="270970at2759"/>
<dbReference type="EMBL" id="CAJOBF010008175">
    <property type="protein sequence ID" value="CAF4249897.1"/>
    <property type="molecule type" value="Genomic_DNA"/>
</dbReference>
<dbReference type="CDD" id="cd00030">
    <property type="entry name" value="C2"/>
    <property type="match status" value="1"/>
</dbReference>
<dbReference type="EMBL" id="CAJOBH010006273">
    <property type="protein sequence ID" value="CAF4050644.1"/>
    <property type="molecule type" value="Genomic_DNA"/>
</dbReference>
<dbReference type="Proteomes" id="UP000663834">
    <property type="component" value="Unassembled WGS sequence"/>
</dbReference>
<protein>
    <recommendedName>
        <fullName evidence="3">C2 domain-containing protein</fullName>
    </recommendedName>
</protein>
<dbReference type="EMBL" id="CAJNRG010002667">
    <property type="protein sequence ID" value="CAF2050137.1"/>
    <property type="molecule type" value="Genomic_DNA"/>
</dbReference>
<dbReference type="Proteomes" id="UP000663887">
    <property type="component" value="Unassembled WGS sequence"/>
</dbReference>
<dbReference type="Proteomes" id="UP000663856">
    <property type="component" value="Unassembled WGS sequence"/>
</dbReference>
<dbReference type="Pfam" id="PF00168">
    <property type="entry name" value="C2"/>
    <property type="match status" value="1"/>
</dbReference>
<organism evidence="7 15">
    <name type="scientific">Rotaria magnacalcarata</name>
    <dbReference type="NCBI Taxonomy" id="392030"/>
    <lineage>
        <taxon>Eukaryota</taxon>
        <taxon>Metazoa</taxon>
        <taxon>Spiralia</taxon>
        <taxon>Gnathifera</taxon>
        <taxon>Rotifera</taxon>
        <taxon>Eurotatoria</taxon>
        <taxon>Bdelloidea</taxon>
        <taxon>Philodinida</taxon>
        <taxon>Philodinidae</taxon>
        <taxon>Rotaria</taxon>
    </lineage>
</organism>
<dbReference type="InterPro" id="IPR035892">
    <property type="entry name" value="C2_domain_sf"/>
</dbReference>
<dbReference type="PANTHER" id="PTHR45911">
    <property type="entry name" value="C2 DOMAIN-CONTAINING PROTEIN"/>
    <property type="match status" value="1"/>
</dbReference>
<evidence type="ECO:0000313" key="11">
    <source>
        <dbReference type="EMBL" id="CAF4050644.1"/>
    </source>
</evidence>
<dbReference type="Proteomes" id="UP000681967">
    <property type="component" value="Unassembled WGS sequence"/>
</dbReference>
<keyword evidence="14" id="KW-1185">Reference proteome</keyword>
<proteinExistence type="predicted"/>
<evidence type="ECO:0000313" key="12">
    <source>
        <dbReference type="EMBL" id="CAF4104060.1"/>
    </source>
</evidence>
<evidence type="ECO:0000259" key="3">
    <source>
        <dbReference type="PROSITE" id="PS50004"/>
    </source>
</evidence>
<sequence length="126" mass="14987">MAQLQVTVVEGRNLKKKDFFSESDPFVQIYLDDKRQTQKTKVKSNTKNPYWNEIFVFNHLKGQNILHIDAYDKDLLFNDKIGSLKINLQDLYENKHIDNWYNLPSRFRVSSNGEIHLILDYQPLQL</sequence>
<evidence type="ECO:0000313" key="5">
    <source>
        <dbReference type="EMBL" id="CAF1680822.1"/>
    </source>
</evidence>
<dbReference type="PANTHER" id="PTHR45911:SF4">
    <property type="entry name" value="MULTIPLE C2 AND TRANSMEMBRANE DOMAIN-CONTAINING PROTEIN"/>
    <property type="match status" value="1"/>
</dbReference>
<dbReference type="GO" id="GO:0005509">
    <property type="term" value="F:calcium ion binding"/>
    <property type="evidence" value="ECO:0007669"/>
    <property type="project" value="TreeGrafter"/>
</dbReference>
<evidence type="ECO:0000313" key="13">
    <source>
        <dbReference type="EMBL" id="CAF4249897.1"/>
    </source>
</evidence>
<evidence type="ECO:0000256" key="2">
    <source>
        <dbReference type="ARBA" id="ARBA00022837"/>
    </source>
</evidence>
<gene>
    <name evidence="11" type="ORF">BYL167_LOCUS16415</name>
    <name evidence="4" type="ORF">CJN711_LOCUS28580</name>
    <name evidence="10" type="ORF">GIL414_LOCUS10298</name>
    <name evidence="5" type="ORF">KQP761_LOCUS36534</name>
    <name evidence="6" type="ORF">MBJ925_LOCUS10442</name>
    <name evidence="12" type="ORF">OVN521_LOCUS21049</name>
    <name evidence="9" type="ORF">SMN809_LOCUS10162</name>
    <name evidence="13" type="ORF">UXM345_LOCUS30669</name>
    <name evidence="8" type="ORF">WKI299_LOCUS20935</name>
    <name evidence="7" type="ORF">XDN619_LOCUS8368</name>
</gene>
<evidence type="ECO:0000313" key="7">
    <source>
        <dbReference type="EMBL" id="CAF2050137.1"/>
    </source>
</evidence>
<comment type="caution">
    <text evidence="7">The sequence shown here is derived from an EMBL/GenBank/DDBJ whole genome shotgun (WGS) entry which is preliminary data.</text>
</comment>
<evidence type="ECO:0000313" key="15">
    <source>
        <dbReference type="Proteomes" id="UP000663887"/>
    </source>
</evidence>
<dbReference type="Proteomes" id="UP000663842">
    <property type="component" value="Unassembled WGS sequence"/>
</dbReference>
<dbReference type="SUPFAM" id="SSF49562">
    <property type="entry name" value="C2 domain (Calcium/lipid-binding domain, CaLB)"/>
    <property type="match status" value="1"/>
</dbReference>